<evidence type="ECO:0000256" key="8">
    <source>
        <dbReference type="SAM" id="Phobius"/>
    </source>
</evidence>
<evidence type="ECO:0000256" key="5">
    <source>
        <dbReference type="ARBA" id="ARBA00022729"/>
    </source>
</evidence>
<dbReference type="PANTHER" id="PTHR11475:SF125">
    <property type="entry name" value="GH11385P"/>
    <property type="match status" value="1"/>
</dbReference>
<dbReference type="GeneID" id="105364636"/>
<evidence type="ECO:0000256" key="6">
    <source>
        <dbReference type="ARBA" id="ARBA00023002"/>
    </source>
</evidence>
<keyword evidence="2" id="KW-0964">Secreted</keyword>
<dbReference type="KEGG" id="csol:105364636"/>
<proteinExistence type="predicted"/>
<keyword evidence="9" id="KW-1185">Reference proteome</keyword>
<keyword evidence="8" id="KW-1133">Transmembrane helix</keyword>
<dbReference type="Proteomes" id="UP000695007">
    <property type="component" value="Unplaced"/>
</dbReference>
<dbReference type="Pfam" id="PF03098">
    <property type="entry name" value="An_peroxidase"/>
    <property type="match status" value="1"/>
</dbReference>
<dbReference type="PRINTS" id="PR00457">
    <property type="entry name" value="ANPEROXIDASE"/>
</dbReference>
<dbReference type="Gene3D" id="1.10.640.10">
    <property type="entry name" value="Haem peroxidase domain superfamily, animal type"/>
    <property type="match status" value="1"/>
</dbReference>
<reference evidence="10" key="1">
    <citation type="submission" date="2025-08" db="UniProtKB">
        <authorList>
            <consortium name="RefSeq"/>
        </authorList>
    </citation>
    <scope>IDENTIFICATION</scope>
</reference>
<dbReference type="SUPFAM" id="SSF48113">
    <property type="entry name" value="Heme-dependent peroxidases"/>
    <property type="match status" value="1"/>
</dbReference>
<protein>
    <submittedName>
        <fullName evidence="10">Peroxidase-like</fullName>
    </submittedName>
</protein>
<keyword evidence="8" id="KW-0812">Transmembrane</keyword>
<evidence type="ECO:0000256" key="1">
    <source>
        <dbReference type="ARBA" id="ARBA00004613"/>
    </source>
</evidence>
<dbReference type="GO" id="GO:0022412">
    <property type="term" value="P:cellular process involved in reproduction in multicellular organism"/>
    <property type="evidence" value="ECO:0007669"/>
    <property type="project" value="UniProtKB-ARBA"/>
</dbReference>
<dbReference type="GO" id="GO:0020037">
    <property type="term" value="F:heme binding"/>
    <property type="evidence" value="ECO:0007669"/>
    <property type="project" value="InterPro"/>
</dbReference>
<comment type="subcellular location">
    <subcellularLocation>
        <location evidence="1">Secreted</location>
    </subcellularLocation>
</comment>
<dbReference type="GO" id="GO:0006979">
    <property type="term" value="P:response to oxidative stress"/>
    <property type="evidence" value="ECO:0007669"/>
    <property type="project" value="InterPro"/>
</dbReference>
<dbReference type="AlphaFoldDB" id="A0AAJ6YMT2"/>
<keyword evidence="3" id="KW-0575">Peroxidase</keyword>
<accession>A0AAJ6YMT2</accession>
<gene>
    <name evidence="10" type="primary">LOC105364636</name>
</gene>
<dbReference type="FunFam" id="1.10.640.10:FF:000003">
    <property type="entry name" value="chorion peroxidase"/>
    <property type="match status" value="1"/>
</dbReference>
<dbReference type="PANTHER" id="PTHR11475">
    <property type="entry name" value="OXIDASE/PEROXIDASE"/>
    <property type="match status" value="1"/>
</dbReference>
<dbReference type="PROSITE" id="PS50292">
    <property type="entry name" value="PEROXIDASE_3"/>
    <property type="match status" value="1"/>
</dbReference>
<evidence type="ECO:0000256" key="3">
    <source>
        <dbReference type="ARBA" id="ARBA00022559"/>
    </source>
</evidence>
<evidence type="ECO:0000256" key="2">
    <source>
        <dbReference type="ARBA" id="ARBA00022525"/>
    </source>
</evidence>
<keyword evidence="8" id="KW-0472">Membrane</keyword>
<evidence type="ECO:0000256" key="4">
    <source>
        <dbReference type="ARBA" id="ARBA00022617"/>
    </source>
</evidence>
<dbReference type="GO" id="GO:0005576">
    <property type="term" value="C:extracellular region"/>
    <property type="evidence" value="ECO:0007669"/>
    <property type="project" value="UniProtKB-SubCell"/>
</dbReference>
<dbReference type="InterPro" id="IPR019791">
    <property type="entry name" value="Haem_peroxidase_animal"/>
</dbReference>
<dbReference type="CDD" id="cd09823">
    <property type="entry name" value="peroxinectin_like"/>
    <property type="match status" value="1"/>
</dbReference>
<evidence type="ECO:0000313" key="10">
    <source>
        <dbReference type="RefSeq" id="XP_011500916.1"/>
    </source>
</evidence>
<keyword evidence="7" id="KW-0408">Iron</keyword>
<dbReference type="InterPro" id="IPR010255">
    <property type="entry name" value="Haem_peroxidase_sf"/>
</dbReference>
<feature type="transmembrane region" description="Helical" evidence="8">
    <location>
        <begin position="29"/>
        <end position="50"/>
    </location>
</feature>
<dbReference type="InterPro" id="IPR037120">
    <property type="entry name" value="Haem_peroxidase_sf_animal"/>
</dbReference>
<keyword evidence="5" id="KW-0732">Signal</keyword>
<sequence>MGESSGMGIDNTLELLCVKFQKIERLKKSYFAGGIMAGSIATFAVLWVFLQTMGLFGPQNTIGAFKLPFTLENYLTYNKGPASWDSEYKPSLVVDTDTYKIKRLPSIDESSLNASVAFAIGTISRIERIEDNLVNSGVLLVLDSPAHQHFLHDRPNDRALEKNLEAVIAIKASIQLSQAHCTRYGLNEHDCAQIISTLPLGSTTVGVSCAIDQDVDCNVESKYRTYDGSCNNIQNPKWGSAFTGYGRLLFPQYADGIQMPRKEQGVRGLPNPRAVSVSLASQCDKVDVSRTLALMQWSQFVSHDIAYTPVRKMIWTGKPISCCRSDDQWPLPRYIHPDCQAISVAENDPIYGKFRVRCLNYVRSLAALRSDCSFGPAEQMNQVSHFLDGSTIYGSTLALAYKLRAYKGGLLRTNTIKNREYLPITELASNSLCKLKNCYLSGDERVNAEPQLAVMHTIWVREHNRVARELAKINPKWSDESLYQEVRRIIIAEIQHITYKEWLPLLIGNHYLRAVGLGITTNYSNSAYSSSSDPSISNEVATAVLRFHESLKQGILRISDNDRNIISSMNLSDYFYKPRSIEINDTFDGLINSLTTQISQQMDLHLISDLTNQLYKTNGTIGLDQISIDIQRGRDHGLPGYNDYRKHCGLRKAKTFDDFLDYIPIETVMKLKDLYKRPDDVDLVIGGMAESSVDDAILGPTFRCLISRQFLKIRRTDRFFYTSIEQPESFTISQLNALEKVTLARIFCDNGDNINRIQPNVFLKQQIGNELRPCTDFQAIPSIDLFAWAEKAKAYR</sequence>
<dbReference type="RefSeq" id="XP_011500916.1">
    <property type="nucleotide sequence ID" value="XM_011502614.1"/>
</dbReference>
<dbReference type="GO" id="GO:0004601">
    <property type="term" value="F:peroxidase activity"/>
    <property type="evidence" value="ECO:0007669"/>
    <property type="project" value="UniProtKB-KW"/>
</dbReference>
<evidence type="ECO:0000313" key="9">
    <source>
        <dbReference type="Proteomes" id="UP000695007"/>
    </source>
</evidence>
<evidence type="ECO:0000256" key="7">
    <source>
        <dbReference type="ARBA" id="ARBA00023004"/>
    </source>
</evidence>
<name>A0AAJ6YMT2_9HYME</name>
<keyword evidence="4" id="KW-0479">Metal-binding</keyword>
<keyword evidence="4" id="KW-0349">Heme</keyword>
<keyword evidence="6" id="KW-0560">Oxidoreductase</keyword>
<organism evidence="9 10">
    <name type="scientific">Ceratosolen solmsi marchali</name>
    <dbReference type="NCBI Taxonomy" id="326594"/>
    <lineage>
        <taxon>Eukaryota</taxon>
        <taxon>Metazoa</taxon>
        <taxon>Ecdysozoa</taxon>
        <taxon>Arthropoda</taxon>
        <taxon>Hexapoda</taxon>
        <taxon>Insecta</taxon>
        <taxon>Pterygota</taxon>
        <taxon>Neoptera</taxon>
        <taxon>Endopterygota</taxon>
        <taxon>Hymenoptera</taxon>
        <taxon>Apocrita</taxon>
        <taxon>Proctotrupomorpha</taxon>
        <taxon>Chalcidoidea</taxon>
        <taxon>Agaonidae</taxon>
        <taxon>Agaoninae</taxon>
        <taxon>Ceratosolen</taxon>
    </lineage>
</organism>